<dbReference type="Pfam" id="PF05971">
    <property type="entry name" value="Methyltransf_10"/>
    <property type="match status" value="1"/>
</dbReference>
<dbReference type="GO" id="GO:0070475">
    <property type="term" value="P:rRNA base methylation"/>
    <property type="evidence" value="ECO:0007669"/>
    <property type="project" value="TreeGrafter"/>
</dbReference>
<dbReference type="InterPro" id="IPR016909">
    <property type="entry name" value="rRNA_lsu_MeTfrase_F"/>
</dbReference>
<dbReference type="InterPro" id="IPR029063">
    <property type="entry name" value="SAM-dependent_MTases_sf"/>
</dbReference>
<reference evidence="8" key="2">
    <citation type="submission" date="2023-01" db="EMBL/GenBank/DDBJ databases">
        <title>Draft genome sequence of Litoribrevibacter albus strain NBRC 110071.</title>
        <authorList>
            <person name="Sun Q."/>
            <person name="Mori K."/>
        </authorList>
    </citation>
    <scope>NUCLEOTIDE SEQUENCE</scope>
    <source>
        <strain evidence="8">NBRC 110071</strain>
    </source>
</reference>
<dbReference type="EC" id="2.1.1.181" evidence="6"/>
<dbReference type="PIRSF" id="PIRSF029038">
    <property type="entry name" value="Mtase_YbiN_prd"/>
    <property type="match status" value="1"/>
</dbReference>
<gene>
    <name evidence="6 8" type="primary">rlmF</name>
    <name evidence="8" type="ORF">GCM10007876_26380</name>
</gene>
<comment type="catalytic activity">
    <reaction evidence="6">
        <text>adenosine(1618) in 23S rRNA + S-adenosyl-L-methionine = N(6)-methyladenosine(1618) in 23S rRNA + S-adenosyl-L-homocysteine + H(+)</text>
        <dbReference type="Rhea" id="RHEA:16497"/>
        <dbReference type="Rhea" id="RHEA-COMP:10229"/>
        <dbReference type="Rhea" id="RHEA-COMP:10231"/>
        <dbReference type="ChEBI" id="CHEBI:15378"/>
        <dbReference type="ChEBI" id="CHEBI:57856"/>
        <dbReference type="ChEBI" id="CHEBI:59789"/>
        <dbReference type="ChEBI" id="CHEBI:74411"/>
        <dbReference type="ChEBI" id="CHEBI:74449"/>
        <dbReference type="EC" id="2.1.1.181"/>
    </reaction>
</comment>
<protein>
    <recommendedName>
        <fullName evidence="6">Ribosomal RNA large subunit methyltransferase F</fullName>
        <ecNumber evidence="6">2.1.1.181</ecNumber>
    </recommendedName>
    <alternativeName>
        <fullName evidence="6">23S rRNA mA1618 methyltransferase</fullName>
    </alternativeName>
    <alternativeName>
        <fullName evidence="6">rRNA adenine N-6-methyltransferase</fullName>
    </alternativeName>
</protein>
<dbReference type="HAMAP" id="MF_01848">
    <property type="entry name" value="23SrRNA_methyltr_F"/>
    <property type="match status" value="1"/>
</dbReference>
<dbReference type="PANTHER" id="PTHR13393">
    <property type="entry name" value="SAM-DEPENDENT METHYLTRANSFERASE"/>
    <property type="match status" value="1"/>
</dbReference>
<dbReference type="CDD" id="cd02440">
    <property type="entry name" value="AdoMet_MTases"/>
    <property type="match status" value="1"/>
</dbReference>
<keyword evidence="4 6" id="KW-0808">Transferase</keyword>
<feature type="compositionally biased region" description="Polar residues" evidence="7">
    <location>
        <begin position="180"/>
        <end position="195"/>
    </location>
</feature>
<dbReference type="InterPro" id="IPR010286">
    <property type="entry name" value="METTL16/RlmF"/>
</dbReference>
<organism evidence="8 9">
    <name type="scientific">Litoribrevibacter albus</name>
    <dbReference type="NCBI Taxonomy" id="1473156"/>
    <lineage>
        <taxon>Bacteria</taxon>
        <taxon>Pseudomonadati</taxon>
        <taxon>Pseudomonadota</taxon>
        <taxon>Gammaproteobacteria</taxon>
        <taxon>Oceanospirillales</taxon>
        <taxon>Oceanospirillaceae</taxon>
        <taxon>Litoribrevibacter</taxon>
    </lineage>
</organism>
<evidence type="ECO:0000256" key="6">
    <source>
        <dbReference type="HAMAP-Rule" id="MF_01848"/>
    </source>
</evidence>
<keyword evidence="9" id="KW-1185">Reference proteome</keyword>
<dbReference type="GO" id="GO:0052907">
    <property type="term" value="F:23S rRNA (adenine(1618)-N(6))-methyltransferase activity"/>
    <property type="evidence" value="ECO:0007669"/>
    <property type="project" value="UniProtKB-EC"/>
</dbReference>
<evidence type="ECO:0000256" key="5">
    <source>
        <dbReference type="ARBA" id="ARBA00022691"/>
    </source>
</evidence>
<keyword evidence="2 6" id="KW-0698">rRNA processing</keyword>
<dbReference type="Gene3D" id="3.40.50.150">
    <property type="entry name" value="Vaccinia Virus protein VP39"/>
    <property type="match status" value="1"/>
</dbReference>
<keyword evidence="5 6" id="KW-0949">S-adenosyl-L-methionine</keyword>
<evidence type="ECO:0000256" key="3">
    <source>
        <dbReference type="ARBA" id="ARBA00022603"/>
    </source>
</evidence>
<evidence type="ECO:0000313" key="8">
    <source>
        <dbReference type="EMBL" id="GLQ32159.1"/>
    </source>
</evidence>
<dbReference type="PANTHER" id="PTHR13393:SF0">
    <property type="entry name" value="RNA N6-ADENOSINE-METHYLTRANSFERASE METTL16"/>
    <property type="match status" value="1"/>
</dbReference>
<dbReference type="AlphaFoldDB" id="A0AA37W8L1"/>
<comment type="caution">
    <text evidence="8">The sequence shown here is derived from an EMBL/GenBank/DDBJ whole genome shotgun (WGS) entry which is preliminary data.</text>
</comment>
<dbReference type="EMBL" id="BSNM01000015">
    <property type="protein sequence ID" value="GLQ32159.1"/>
    <property type="molecule type" value="Genomic_DNA"/>
</dbReference>
<keyword evidence="1 6" id="KW-0963">Cytoplasm</keyword>
<evidence type="ECO:0000256" key="7">
    <source>
        <dbReference type="SAM" id="MobiDB-lite"/>
    </source>
</evidence>
<proteinExistence type="inferred from homology"/>
<sequence length="293" mass="32945">MKSFITLNPRGDKTIDFSDDKAVKLLNAALLKHHYQIEFWDIPKGFLCPPIPGRADYIHHLADLLATSNSGSIPKGKQVQGLDIGTGANLIYPLLALKSYGWKMTASDIEKTSLASAESILKANRLGKSIRLIQQTNKSHIFDGIISEGDRYHFTLCNPPFHSSAQEASEGSDRKLRNLNKGSSRQKTKQGSQRLNFGGQHNELWCEGGEVGFIKQMIRESVQFQNQCLWFTTLVAKKEHLPAIHRTLKKYKVGYFKEVKMAQGNKISRFIAWTFQSKAAHPSWFIGSPSNKK</sequence>
<accession>A0AA37W8L1</accession>
<keyword evidence="3 6" id="KW-0489">Methyltransferase</keyword>
<comment type="similarity">
    <text evidence="6">Belongs to the methyltransferase superfamily. METTL16/RlmF family.</text>
</comment>
<dbReference type="SUPFAM" id="SSF53335">
    <property type="entry name" value="S-adenosyl-L-methionine-dependent methyltransferases"/>
    <property type="match status" value="1"/>
</dbReference>
<feature type="region of interest" description="Disordered" evidence="7">
    <location>
        <begin position="164"/>
        <end position="196"/>
    </location>
</feature>
<dbReference type="NCBIfam" id="NF008725">
    <property type="entry name" value="PRK11727.1"/>
    <property type="match status" value="1"/>
</dbReference>
<dbReference type="Proteomes" id="UP001161389">
    <property type="component" value="Unassembled WGS sequence"/>
</dbReference>
<name>A0AA37W8L1_9GAMM</name>
<comment type="subcellular location">
    <subcellularLocation>
        <location evidence="6">Cytoplasm</location>
    </subcellularLocation>
</comment>
<evidence type="ECO:0000256" key="1">
    <source>
        <dbReference type="ARBA" id="ARBA00022490"/>
    </source>
</evidence>
<evidence type="ECO:0000256" key="4">
    <source>
        <dbReference type="ARBA" id="ARBA00022679"/>
    </source>
</evidence>
<reference evidence="8" key="1">
    <citation type="journal article" date="2014" name="Int. J. Syst. Evol. Microbiol.">
        <title>Complete genome sequence of Corynebacterium casei LMG S-19264T (=DSM 44701T), isolated from a smear-ripened cheese.</title>
        <authorList>
            <consortium name="US DOE Joint Genome Institute (JGI-PGF)"/>
            <person name="Walter F."/>
            <person name="Albersmeier A."/>
            <person name="Kalinowski J."/>
            <person name="Ruckert C."/>
        </authorList>
    </citation>
    <scope>NUCLEOTIDE SEQUENCE</scope>
    <source>
        <strain evidence="8">NBRC 110071</strain>
    </source>
</reference>
<evidence type="ECO:0000313" key="9">
    <source>
        <dbReference type="Proteomes" id="UP001161389"/>
    </source>
</evidence>
<comment type="function">
    <text evidence="6">Specifically methylates the adenine in position 1618 of 23S rRNA.</text>
</comment>
<evidence type="ECO:0000256" key="2">
    <source>
        <dbReference type="ARBA" id="ARBA00022552"/>
    </source>
</evidence>
<dbReference type="GO" id="GO:0005737">
    <property type="term" value="C:cytoplasm"/>
    <property type="evidence" value="ECO:0007669"/>
    <property type="project" value="UniProtKB-SubCell"/>
</dbReference>